<proteinExistence type="predicted"/>
<evidence type="ECO:0000256" key="6">
    <source>
        <dbReference type="SAM" id="MobiDB-lite"/>
    </source>
</evidence>
<evidence type="ECO:0000256" key="3">
    <source>
        <dbReference type="ARBA" id="ARBA00022777"/>
    </source>
</evidence>
<feature type="binding site" evidence="5">
    <location>
        <position position="56"/>
    </location>
    <ligand>
        <name>ATP</name>
        <dbReference type="ChEBI" id="CHEBI:30616"/>
    </ligand>
</feature>
<dbReference type="SMART" id="SM00220">
    <property type="entry name" value="S_TKc"/>
    <property type="match status" value="1"/>
</dbReference>
<dbReference type="PROSITE" id="PS50011">
    <property type="entry name" value="PROTEIN_KINASE_DOM"/>
    <property type="match status" value="1"/>
</dbReference>
<dbReference type="PANTHER" id="PTHR43289:SF34">
    <property type="entry name" value="SERINE_THREONINE-PROTEIN KINASE YBDM-RELATED"/>
    <property type="match status" value="1"/>
</dbReference>
<evidence type="ECO:0000256" key="4">
    <source>
        <dbReference type="ARBA" id="ARBA00022840"/>
    </source>
</evidence>
<dbReference type="Gene3D" id="3.30.200.20">
    <property type="entry name" value="Phosphorylase Kinase, domain 1"/>
    <property type="match status" value="1"/>
</dbReference>
<dbReference type="Pfam" id="PF00069">
    <property type="entry name" value="Pkinase"/>
    <property type="match status" value="1"/>
</dbReference>
<accession>A0ABN2N7N4</accession>
<evidence type="ECO:0000313" key="8">
    <source>
        <dbReference type="EMBL" id="GAA1855761.1"/>
    </source>
</evidence>
<feature type="region of interest" description="Disordered" evidence="6">
    <location>
        <begin position="417"/>
        <end position="452"/>
    </location>
</feature>
<dbReference type="InterPro" id="IPR008271">
    <property type="entry name" value="Ser/Thr_kinase_AS"/>
</dbReference>
<keyword evidence="2 5" id="KW-0547">Nucleotide-binding</keyword>
<keyword evidence="3" id="KW-0418">Kinase</keyword>
<feature type="compositionally biased region" description="Low complexity" evidence="6">
    <location>
        <begin position="599"/>
        <end position="614"/>
    </location>
</feature>
<reference evidence="8 9" key="1">
    <citation type="journal article" date="2019" name="Int. J. Syst. Evol. Microbiol.">
        <title>The Global Catalogue of Microorganisms (GCM) 10K type strain sequencing project: providing services to taxonomists for standard genome sequencing and annotation.</title>
        <authorList>
            <consortium name="The Broad Institute Genomics Platform"/>
            <consortium name="The Broad Institute Genome Sequencing Center for Infectious Disease"/>
            <person name="Wu L."/>
            <person name="Ma J."/>
        </authorList>
    </citation>
    <scope>NUCLEOTIDE SEQUENCE [LARGE SCALE GENOMIC DNA]</scope>
    <source>
        <strain evidence="8 9">JCM 14326</strain>
    </source>
</reference>
<comment type="caution">
    <text evidence="8">The sequence shown here is derived from an EMBL/GenBank/DDBJ whole genome shotgun (WGS) entry which is preliminary data.</text>
</comment>
<feature type="compositionally biased region" description="Low complexity" evidence="6">
    <location>
        <begin position="569"/>
        <end position="578"/>
    </location>
</feature>
<evidence type="ECO:0000256" key="2">
    <source>
        <dbReference type="ARBA" id="ARBA00022741"/>
    </source>
</evidence>
<evidence type="ECO:0000313" key="9">
    <source>
        <dbReference type="Proteomes" id="UP001501094"/>
    </source>
</evidence>
<evidence type="ECO:0000259" key="7">
    <source>
        <dbReference type="PROSITE" id="PS50011"/>
    </source>
</evidence>
<evidence type="ECO:0000256" key="5">
    <source>
        <dbReference type="PROSITE-ProRule" id="PRU10141"/>
    </source>
</evidence>
<dbReference type="RefSeq" id="WP_344100365.1">
    <property type="nucleotide sequence ID" value="NZ_BAAANL010000002.1"/>
</dbReference>
<dbReference type="EMBL" id="BAAANL010000002">
    <property type="protein sequence ID" value="GAA1855761.1"/>
    <property type="molecule type" value="Genomic_DNA"/>
</dbReference>
<keyword evidence="9" id="KW-1185">Reference proteome</keyword>
<sequence length="664" mass="67929">MPTATSPEEPASSITVLRPEDPRHLGPYRLLGVLGSGGMGTVYLGRTPDGENVAVKVVRLDLTGEQEFRERFAREVDAARRVHGSHTAGLVYADPHARQPWMATVFVLGPSLREAIHEGGPLDIHTLRALGLGLAEGLMTIHAAGLVHRDLKPGNVLLTEGGPRIIDFGIARALEATALTSVSQVLGTASYMSPEQVRGFEAGTPSDVFSLGCVLAYASTGNAPFGTGQAESVAYRVVHTEPDLEGVPAELMVLVSDCLAKDPARRPTPQEIVERITRRTQRPVTWRATPAINTMIAVRAKQVRGLEAQADAEPTEPIAPLRDDLVGPGPVRPRRGATKLVAAALAGVVLPIGGWMLYERLANPSLTTIAPDGWYSMEGEPLPNPPASGHWIEIEITTPSPGQRVLVGYAASVIRDDGGPAGGASDAADRGGESRPSRKGLVDTQQVGNEEGFLVSTPWRGRIPVDASVLTVGATATGEGQISCAISVDDETVVTSTDSSQTSCLTPFDGEDALSQNIRSAGATPVPPATVPGSGRLPTEPTSGIVTGDPQETGSPGESAGGASGSGDPGDSPSTMPGADATGSSRVATGDTDDDTGDDTSGPTAGADPATGTGADPGTGGTSPAEPSAAATGDNTGGASSGRQNENGSDSGSNSGRGGRTPAP</sequence>
<dbReference type="Proteomes" id="UP001501094">
    <property type="component" value="Unassembled WGS sequence"/>
</dbReference>
<name>A0ABN2N7N4_9MICO</name>
<dbReference type="CDD" id="cd14014">
    <property type="entry name" value="STKc_PknB_like"/>
    <property type="match status" value="1"/>
</dbReference>
<organism evidence="8 9">
    <name type="scientific">Myceligenerans crystallogenes</name>
    <dbReference type="NCBI Taxonomy" id="316335"/>
    <lineage>
        <taxon>Bacteria</taxon>
        <taxon>Bacillati</taxon>
        <taxon>Actinomycetota</taxon>
        <taxon>Actinomycetes</taxon>
        <taxon>Micrococcales</taxon>
        <taxon>Promicromonosporaceae</taxon>
        <taxon>Myceligenerans</taxon>
    </lineage>
</organism>
<dbReference type="SUPFAM" id="SSF56112">
    <property type="entry name" value="Protein kinase-like (PK-like)"/>
    <property type="match status" value="1"/>
</dbReference>
<gene>
    <name evidence="8" type="ORF">GCM10009751_10890</name>
</gene>
<dbReference type="PROSITE" id="PS00107">
    <property type="entry name" value="PROTEIN_KINASE_ATP"/>
    <property type="match status" value="1"/>
</dbReference>
<feature type="compositionally biased region" description="Gly residues" evidence="6">
    <location>
        <begin position="559"/>
        <end position="568"/>
    </location>
</feature>
<dbReference type="InterPro" id="IPR017441">
    <property type="entry name" value="Protein_kinase_ATP_BS"/>
</dbReference>
<feature type="compositionally biased region" description="Gly residues" evidence="6">
    <location>
        <begin position="655"/>
        <end position="664"/>
    </location>
</feature>
<dbReference type="Gene3D" id="1.10.510.10">
    <property type="entry name" value="Transferase(Phosphotransferase) domain 1"/>
    <property type="match status" value="1"/>
</dbReference>
<dbReference type="InterPro" id="IPR011009">
    <property type="entry name" value="Kinase-like_dom_sf"/>
</dbReference>
<dbReference type="InterPro" id="IPR000719">
    <property type="entry name" value="Prot_kinase_dom"/>
</dbReference>
<feature type="region of interest" description="Disordered" evidence="6">
    <location>
        <begin position="520"/>
        <end position="664"/>
    </location>
</feature>
<protein>
    <recommendedName>
        <fullName evidence="7">Protein kinase domain-containing protein</fullName>
    </recommendedName>
</protein>
<keyword evidence="1" id="KW-0808">Transferase</keyword>
<feature type="domain" description="Protein kinase" evidence="7">
    <location>
        <begin position="28"/>
        <end position="285"/>
    </location>
</feature>
<evidence type="ECO:0000256" key="1">
    <source>
        <dbReference type="ARBA" id="ARBA00022679"/>
    </source>
</evidence>
<dbReference type="PANTHER" id="PTHR43289">
    <property type="entry name" value="MITOGEN-ACTIVATED PROTEIN KINASE KINASE KINASE 20-RELATED"/>
    <property type="match status" value="1"/>
</dbReference>
<keyword evidence="4 5" id="KW-0067">ATP-binding</keyword>
<feature type="compositionally biased region" description="Basic and acidic residues" evidence="6">
    <location>
        <begin position="427"/>
        <end position="436"/>
    </location>
</feature>
<dbReference type="PROSITE" id="PS00108">
    <property type="entry name" value="PROTEIN_KINASE_ST"/>
    <property type="match status" value="1"/>
</dbReference>